<gene>
    <name evidence="2" type="ORF">OKIOD_LOCUS14033</name>
</gene>
<feature type="compositionally biased region" description="Polar residues" evidence="1">
    <location>
        <begin position="58"/>
        <end position="67"/>
    </location>
</feature>
<evidence type="ECO:0000313" key="2">
    <source>
        <dbReference type="EMBL" id="CAG5110921.1"/>
    </source>
</evidence>
<keyword evidence="3" id="KW-1185">Reference proteome</keyword>
<feature type="compositionally biased region" description="Basic and acidic residues" evidence="1">
    <location>
        <begin position="649"/>
        <end position="659"/>
    </location>
</feature>
<feature type="compositionally biased region" description="Low complexity" evidence="1">
    <location>
        <begin position="491"/>
        <end position="508"/>
    </location>
</feature>
<feature type="compositionally biased region" description="Basic and acidic residues" evidence="1">
    <location>
        <begin position="324"/>
        <end position="337"/>
    </location>
</feature>
<proteinExistence type="predicted"/>
<feature type="compositionally biased region" description="Polar residues" evidence="1">
    <location>
        <begin position="147"/>
        <end position="173"/>
    </location>
</feature>
<reference evidence="2 3" key="1">
    <citation type="submission" date="2021-04" db="EMBL/GenBank/DDBJ databases">
        <authorList>
            <person name="Bliznina A."/>
        </authorList>
    </citation>
    <scope>NUCLEOTIDE SEQUENCE [LARGE SCALE GENOMIC DNA]</scope>
</reference>
<feature type="compositionally biased region" description="Polar residues" evidence="1">
    <location>
        <begin position="222"/>
        <end position="298"/>
    </location>
</feature>
<feature type="compositionally biased region" description="Polar residues" evidence="1">
    <location>
        <begin position="606"/>
        <end position="627"/>
    </location>
</feature>
<feature type="compositionally biased region" description="Basic and acidic residues" evidence="1">
    <location>
        <begin position="71"/>
        <end position="88"/>
    </location>
</feature>
<feature type="compositionally biased region" description="Basic and acidic residues" evidence="1">
    <location>
        <begin position="120"/>
        <end position="129"/>
    </location>
</feature>
<name>A0ABN7T0C8_OIKDI</name>
<dbReference type="EMBL" id="OU015567">
    <property type="protein sequence ID" value="CAG5110921.1"/>
    <property type="molecule type" value="Genomic_DNA"/>
</dbReference>
<sequence length="659" mass="70621">MGNLFTKEKSKDSSCRPSRGSDGYPRQNEQRPEPVKPLPEVVNPVPSAPEIPEEGNVWTGTSDSASGIKTPEAEKHSVNQEETPKEMPKTPSKSQNSLKSLTKSSSRHSVKISQSTSKHSKIELEELSVKDLPQPQPILTDDPSFSIHGQHQKTPSEKSAPTSVPQTPSSSDKPQVPSVLGNLSKSSSRKSLRTSKPTTPLDAPNSPFRSPTGKKSPLVKSPSAQSPLAQMASSPTGSQKSGLVKSPSATSPLVETRSESSGALKTLIRSSSNTGSLGKTNSIENFNAQAESPSQNANPLAEADRFNTNPAQEESIEAALEPVFDGKIDGDAAEKVPRGQISEINEKTAFEEETYEDLPKSSSKTSIKSPSPKVSNSGSQKSLRSSKSQNFDNLSKSSSRKSVRSSSSNQDFTEFSKSDSSKMLSVLSEGQVVEENLAQDKESEGNNAQVSKSFSKRSLHSQKSTTSTGNNNRVISPTMSEEPISIIQGPSSGVSESSSKKSLFTRSISSEKQEKIGSPAGEVKSPSGGNPFGEVTNMNSSIPDASGVYDGSQIKPSQSIDTEGGMTCDEISFGESIKSDQEISQDPQLEAVKTEEYSEPWGASECSLQKTPTGEENFGTEENQSLEKISKSSSKKSFKQLNDDLTNPEENKEDINDFL</sequence>
<dbReference type="Proteomes" id="UP001158576">
    <property type="component" value="Chromosome 2"/>
</dbReference>
<feature type="compositionally biased region" description="Low complexity" evidence="1">
    <location>
        <begin position="360"/>
        <end position="390"/>
    </location>
</feature>
<accession>A0ABN7T0C8</accession>
<feature type="compositionally biased region" description="Polar residues" evidence="1">
    <location>
        <begin position="461"/>
        <end position="479"/>
    </location>
</feature>
<feature type="compositionally biased region" description="Polar residues" evidence="1">
    <location>
        <begin position="91"/>
        <end position="104"/>
    </location>
</feature>
<protein>
    <submittedName>
        <fullName evidence="2">Oidioi.mRNA.OKI2018_I69.chr2.g5268.t1.cds</fullName>
    </submittedName>
</protein>
<evidence type="ECO:0000256" key="1">
    <source>
        <dbReference type="SAM" id="MobiDB-lite"/>
    </source>
</evidence>
<feature type="compositionally biased region" description="Basic and acidic residues" evidence="1">
    <location>
        <begin position="1"/>
        <end position="14"/>
    </location>
</feature>
<organism evidence="2 3">
    <name type="scientific">Oikopleura dioica</name>
    <name type="common">Tunicate</name>
    <dbReference type="NCBI Taxonomy" id="34765"/>
    <lineage>
        <taxon>Eukaryota</taxon>
        <taxon>Metazoa</taxon>
        <taxon>Chordata</taxon>
        <taxon>Tunicata</taxon>
        <taxon>Appendicularia</taxon>
        <taxon>Copelata</taxon>
        <taxon>Oikopleuridae</taxon>
        <taxon>Oikopleura</taxon>
    </lineage>
</organism>
<evidence type="ECO:0000313" key="3">
    <source>
        <dbReference type="Proteomes" id="UP001158576"/>
    </source>
</evidence>
<feature type="region of interest" description="Disordered" evidence="1">
    <location>
        <begin position="1"/>
        <end position="659"/>
    </location>
</feature>